<reference evidence="1 2" key="1">
    <citation type="journal article" date="2007" name="PLoS ONE">
        <title>Paradoxical DNA repair and peroxide resistance gene conservation in Bacillus pumilus SAFR-032.</title>
        <authorList>
            <person name="Gioia J."/>
            <person name="Yerrapragada S."/>
            <person name="Qin X."/>
            <person name="Jiang H."/>
            <person name="Igboeli O.C."/>
            <person name="Muzny D."/>
            <person name="Dugan-Rocha S."/>
            <person name="Ding Y."/>
            <person name="Hawes A."/>
            <person name="Liu W."/>
            <person name="Perez L."/>
            <person name="Kovar C."/>
            <person name="Dinh H."/>
            <person name="Lee S."/>
            <person name="Nazareth L."/>
            <person name="Blyth P."/>
            <person name="Holder M."/>
            <person name="Buhay C."/>
            <person name="Tirumalai M.R."/>
            <person name="Liu Y."/>
            <person name="Dasgupta I."/>
            <person name="Bokhetache L."/>
            <person name="Fujita M."/>
            <person name="Karouia F."/>
            <person name="Eswara Moorthy P."/>
            <person name="Siefert J."/>
            <person name="Uzman A."/>
            <person name="Buzumbo P."/>
            <person name="Verma A."/>
            <person name="Zwiya H."/>
            <person name="McWilliams B.D."/>
            <person name="Olowu A."/>
            <person name="Clinkenbeard K.D."/>
            <person name="Newcombe D."/>
            <person name="Golebiewski L."/>
            <person name="Petrosino J.F."/>
            <person name="Nicholson W.L."/>
            <person name="Fox G.E."/>
            <person name="Venkateswaran K."/>
            <person name="Highlander S.K."/>
            <person name="Weinstock G.M."/>
        </authorList>
    </citation>
    <scope>NUCLEOTIDE SEQUENCE [LARGE SCALE GENOMIC DNA]</scope>
    <source>
        <strain evidence="1 2">SAFR-032</strain>
    </source>
</reference>
<dbReference type="Pfam" id="PF16226">
    <property type="entry name" value="DUF4885"/>
    <property type="match status" value="1"/>
</dbReference>
<name>A8FJC5_BACP2</name>
<organism evidence="1 2">
    <name type="scientific">Bacillus pumilus (strain SAFR-032)</name>
    <dbReference type="NCBI Taxonomy" id="315750"/>
    <lineage>
        <taxon>Bacteria</taxon>
        <taxon>Bacillati</taxon>
        <taxon>Bacillota</taxon>
        <taxon>Bacilli</taxon>
        <taxon>Bacillales</taxon>
        <taxon>Bacillaceae</taxon>
        <taxon>Bacillus</taxon>
    </lineage>
</organism>
<dbReference type="HOGENOM" id="CLU_047798_0_0_9"/>
<protein>
    <submittedName>
        <fullName evidence="1">Cation efflux system</fullName>
    </submittedName>
</protein>
<dbReference type="Proteomes" id="UP000001355">
    <property type="component" value="Chromosome"/>
</dbReference>
<dbReference type="STRING" id="315750.BPUM_3698"/>
<evidence type="ECO:0000313" key="1">
    <source>
        <dbReference type="EMBL" id="ABV64342.1"/>
    </source>
</evidence>
<dbReference type="KEGG" id="bpu:BPUM_3698"/>
<dbReference type="eggNOG" id="ENOG5033TTJ">
    <property type="taxonomic scope" value="Bacteria"/>
</dbReference>
<dbReference type="RefSeq" id="WP_012011889.1">
    <property type="nucleotide sequence ID" value="NC_009848.4"/>
</dbReference>
<dbReference type="EMBL" id="CP000813">
    <property type="protein sequence ID" value="ABV64342.1"/>
    <property type="molecule type" value="Genomic_DNA"/>
</dbReference>
<reference evidence="1 2" key="2">
    <citation type="journal article" date="2013" name="Extremophiles">
        <title>An ICEBs1-like element may be associated with the extreme radiation and desiccation resistance of Bacillus pumilus SAFR-032 spores.</title>
        <authorList>
            <person name="Tirumalai M.R."/>
            <person name="Fox G.E."/>
        </authorList>
    </citation>
    <scope>NUCLEOTIDE SEQUENCE [LARGE SCALE GENOMIC DNA]</scope>
    <source>
        <strain evidence="1 2">SAFR-032</strain>
    </source>
</reference>
<reference evidence="1 2" key="3">
    <citation type="journal article" date="2013" name="PLoS ONE">
        <title>Candidate genes that may be responsible for the unusual resistances exhibited by Bacillus pumilus SAFR-032 spores.</title>
        <authorList>
            <person name="Tirumalai M.R."/>
            <person name="Rastogi R."/>
            <person name="Zamani N."/>
            <person name="O'Bryant Williams E."/>
            <person name="Allen S."/>
            <person name="Diouf F."/>
            <person name="Kwende S."/>
            <person name="Weinstock G.M."/>
            <person name="Venkateswaran K.J."/>
            <person name="Fox G.E."/>
        </authorList>
    </citation>
    <scope>NUCLEOTIDE SEQUENCE [LARGE SCALE GENOMIC DNA]</scope>
    <source>
        <strain evidence="1 2">SAFR-032</strain>
    </source>
</reference>
<proteinExistence type="predicted"/>
<dbReference type="InterPro" id="IPR032617">
    <property type="entry name" value="DUF4885"/>
</dbReference>
<evidence type="ECO:0000313" key="2">
    <source>
        <dbReference type="Proteomes" id="UP000001355"/>
    </source>
</evidence>
<gene>
    <name evidence="1" type="ordered locus">BPUM_3698</name>
</gene>
<accession>A8FJC5</accession>
<dbReference type="GeneID" id="5622991"/>
<keyword evidence="2" id="KW-1185">Reference proteome</keyword>
<sequence>MNINTSYTAGASNNQNRIDYKGQSAIKSTNEVMTEADRRMKILDEKYEKINEQNKRFQDPHGHIFDKYRNPHSPYYRNDLTKPEREAAYSMEIGWANHGRGGYYNFNDAIFRNEKRYDPTQESVEKKLFNRQKVNEQLQDLFSKNGITIPKNMNFTFTIDPNHFKLVVGGSTDESLTKLIEDLLNTSNNTRELFFHIMKSRNDDSTQFTPDSLAKFHLVNQIKTVTGYNLKDLNIVNGQFVTDKGVNIFDIYKEDLLKNPYTAEHARIAASHYGAQLFDLAKNGFDSIPDLVLSIGYQNGSLHDIGQKENYGVKKTVENKR</sequence>
<dbReference type="AlphaFoldDB" id="A8FJC5"/>
<dbReference type="OrthoDB" id="2056069at2"/>